<organism evidence="1 2">
    <name type="scientific">Tothia fuscella</name>
    <dbReference type="NCBI Taxonomy" id="1048955"/>
    <lineage>
        <taxon>Eukaryota</taxon>
        <taxon>Fungi</taxon>
        <taxon>Dikarya</taxon>
        <taxon>Ascomycota</taxon>
        <taxon>Pezizomycotina</taxon>
        <taxon>Dothideomycetes</taxon>
        <taxon>Pleosporomycetidae</taxon>
        <taxon>Venturiales</taxon>
        <taxon>Cylindrosympodiaceae</taxon>
        <taxon>Tothia</taxon>
    </lineage>
</organism>
<proteinExistence type="predicted"/>
<dbReference type="Proteomes" id="UP000800235">
    <property type="component" value="Unassembled WGS sequence"/>
</dbReference>
<evidence type="ECO:0000313" key="1">
    <source>
        <dbReference type="EMBL" id="KAF2428768.1"/>
    </source>
</evidence>
<protein>
    <submittedName>
        <fullName evidence="1">Uncharacterized protein</fullName>
    </submittedName>
</protein>
<comment type="caution">
    <text evidence="1">The sequence shown here is derived from an EMBL/GenBank/DDBJ whole genome shotgun (WGS) entry which is preliminary data.</text>
</comment>
<dbReference type="OrthoDB" id="2520703at2759"/>
<dbReference type="EMBL" id="MU007053">
    <property type="protein sequence ID" value="KAF2428768.1"/>
    <property type="molecule type" value="Genomic_DNA"/>
</dbReference>
<gene>
    <name evidence="1" type="ORF">EJ08DRAFT_662359</name>
</gene>
<reference evidence="1" key="1">
    <citation type="journal article" date="2020" name="Stud. Mycol.">
        <title>101 Dothideomycetes genomes: a test case for predicting lifestyles and emergence of pathogens.</title>
        <authorList>
            <person name="Haridas S."/>
            <person name="Albert R."/>
            <person name="Binder M."/>
            <person name="Bloem J."/>
            <person name="Labutti K."/>
            <person name="Salamov A."/>
            <person name="Andreopoulos B."/>
            <person name="Baker S."/>
            <person name="Barry K."/>
            <person name="Bills G."/>
            <person name="Bluhm B."/>
            <person name="Cannon C."/>
            <person name="Castanera R."/>
            <person name="Culley D."/>
            <person name="Daum C."/>
            <person name="Ezra D."/>
            <person name="Gonzalez J."/>
            <person name="Henrissat B."/>
            <person name="Kuo A."/>
            <person name="Liang C."/>
            <person name="Lipzen A."/>
            <person name="Lutzoni F."/>
            <person name="Magnuson J."/>
            <person name="Mondo S."/>
            <person name="Nolan M."/>
            <person name="Ohm R."/>
            <person name="Pangilinan J."/>
            <person name="Park H.-J."/>
            <person name="Ramirez L."/>
            <person name="Alfaro M."/>
            <person name="Sun H."/>
            <person name="Tritt A."/>
            <person name="Yoshinaga Y."/>
            <person name="Zwiers L.-H."/>
            <person name="Turgeon B."/>
            <person name="Goodwin S."/>
            <person name="Spatafora J."/>
            <person name="Crous P."/>
            <person name="Grigoriev I."/>
        </authorList>
    </citation>
    <scope>NUCLEOTIDE SEQUENCE</scope>
    <source>
        <strain evidence="1">CBS 130266</strain>
    </source>
</reference>
<accession>A0A9P4TXE4</accession>
<evidence type="ECO:0000313" key="2">
    <source>
        <dbReference type="Proteomes" id="UP000800235"/>
    </source>
</evidence>
<dbReference type="AlphaFoldDB" id="A0A9P4TXE4"/>
<sequence>MNGLSNWPQFVILEPKSLNVEHLVFRESALGYSNLRLLVFGIKSLKTFDYEGNDADLRRSNLHFQPQQLLSILSQHKHCLEKLVLSDLRSVTEWVGRTEDITIGPLAEFSNLKVVGIDQQFLLGALRQRECDNCVRDGRNCWLEGHEIDNALHDYTLEICRRCDKYNWQGCHFQLKQLTSLCEVLPSSLEVLYLHQCTTEILSQLRDFAVVRKERFPCFKRLHVESIFDTGNEIEEIFQNDLGVKVECIVDVHKEGRYWAHRKWHENE</sequence>
<name>A0A9P4TXE4_9PEZI</name>
<keyword evidence="2" id="KW-1185">Reference proteome</keyword>